<feature type="compositionally biased region" description="Polar residues" evidence="1">
    <location>
        <begin position="239"/>
        <end position="256"/>
    </location>
</feature>
<reference evidence="4" key="1">
    <citation type="submission" date="2021-01" db="EMBL/GenBank/DDBJ databases">
        <title>Whole genome shotgun sequence of Acrocarpospora phusangensis NBRC 108782.</title>
        <authorList>
            <person name="Komaki H."/>
            <person name="Tamura T."/>
        </authorList>
    </citation>
    <scope>NUCLEOTIDE SEQUENCE</scope>
    <source>
        <strain evidence="4">NBRC 108782</strain>
    </source>
</reference>
<dbReference type="PANTHER" id="PTHR19372:SF7">
    <property type="entry name" value="SULFITE OXIDASE, MITOCHONDRIAL"/>
    <property type="match status" value="1"/>
</dbReference>
<feature type="transmembrane region" description="Helical" evidence="2">
    <location>
        <begin position="54"/>
        <end position="73"/>
    </location>
</feature>
<dbReference type="GO" id="GO:0043546">
    <property type="term" value="F:molybdopterin cofactor binding"/>
    <property type="evidence" value="ECO:0007669"/>
    <property type="project" value="TreeGrafter"/>
</dbReference>
<protein>
    <recommendedName>
        <fullName evidence="3">Oxidoreductase molybdopterin-binding domain-containing protein</fullName>
    </recommendedName>
</protein>
<organism evidence="4 5">
    <name type="scientific">Acrocarpospora phusangensis</name>
    <dbReference type="NCBI Taxonomy" id="1070424"/>
    <lineage>
        <taxon>Bacteria</taxon>
        <taxon>Bacillati</taxon>
        <taxon>Actinomycetota</taxon>
        <taxon>Actinomycetes</taxon>
        <taxon>Streptosporangiales</taxon>
        <taxon>Streptosporangiaceae</taxon>
        <taxon>Acrocarpospora</taxon>
    </lineage>
</organism>
<dbReference type="PANTHER" id="PTHR19372">
    <property type="entry name" value="SULFITE REDUCTASE"/>
    <property type="match status" value="1"/>
</dbReference>
<keyword evidence="2" id="KW-1133">Transmembrane helix</keyword>
<dbReference type="AlphaFoldDB" id="A0A919QE56"/>
<dbReference type="Gene3D" id="3.90.420.10">
    <property type="entry name" value="Oxidoreductase, molybdopterin-binding domain"/>
    <property type="match status" value="1"/>
</dbReference>
<evidence type="ECO:0000313" key="4">
    <source>
        <dbReference type="EMBL" id="GIH27277.1"/>
    </source>
</evidence>
<evidence type="ECO:0000259" key="3">
    <source>
        <dbReference type="Pfam" id="PF00174"/>
    </source>
</evidence>
<evidence type="ECO:0000256" key="2">
    <source>
        <dbReference type="SAM" id="Phobius"/>
    </source>
</evidence>
<gene>
    <name evidence="4" type="ORF">Aph01nite_55870</name>
</gene>
<proteinExistence type="predicted"/>
<dbReference type="GO" id="GO:0008482">
    <property type="term" value="F:sulfite oxidase activity"/>
    <property type="evidence" value="ECO:0007669"/>
    <property type="project" value="TreeGrafter"/>
</dbReference>
<dbReference type="InterPro" id="IPR036374">
    <property type="entry name" value="OxRdtase_Mopterin-bd_sf"/>
</dbReference>
<accession>A0A919QE56</accession>
<feature type="compositionally biased region" description="Gly residues" evidence="1">
    <location>
        <begin position="287"/>
        <end position="302"/>
    </location>
</feature>
<name>A0A919QE56_9ACTN</name>
<evidence type="ECO:0000313" key="5">
    <source>
        <dbReference type="Proteomes" id="UP000640052"/>
    </source>
</evidence>
<feature type="transmembrane region" description="Helical" evidence="2">
    <location>
        <begin position="80"/>
        <end position="99"/>
    </location>
</feature>
<keyword evidence="2" id="KW-0812">Transmembrane</keyword>
<feature type="region of interest" description="Disordered" evidence="1">
    <location>
        <begin position="135"/>
        <end position="309"/>
    </location>
</feature>
<dbReference type="GO" id="GO:0020037">
    <property type="term" value="F:heme binding"/>
    <property type="evidence" value="ECO:0007669"/>
    <property type="project" value="TreeGrafter"/>
</dbReference>
<dbReference type="SUPFAM" id="SSF56524">
    <property type="entry name" value="Oxidoreductase molybdopterin-binding domain"/>
    <property type="match status" value="1"/>
</dbReference>
<evidence type="ECO:0000256" key="1">
    <source>
        <dbReference type="SAM" id="MobiDB-lite"/>
    </source>
</evidence>
<keyword evidence="5" id="KW-1185">Reference proteome</keyword>
<feature type="region of interest" description="Disordered" evidence="1">
    <location>
        <begin position="647"/>
        <end position="667"/>
    </location>
</feature>
<dbReference type="SUPFAM" id="SSF81296">
    <property type="entry name" value="E set domains"/>
    <property type="match status" value="1"/>
</dbReference>
<comment type="caution">
    <text evidence="4">The sequence shown here is derived from an EMBL/GenBank/DDBJ whole genome shotgun (WGS) entry which is preliminary data.</text>
</comment>
<dbReference type="GO" id="GO:0006790">
    <property type="term" value="P:sulfur compound metabolic process"/>
    <property type="evidence" value="ECO:0007669"/>
    <property type="project" value="TreeGrafter"/>
</dbReference>
<dbReference type="InterPro" id="IPR000572">
    <property type="entry name" value="OxRdtase_Mopterin-bd_dom"/>
</dbReference>
<dbReference type="Pfam" id="PF00174">
    <property type="entry name" value="Oxidored_molyb"/>
    <property type="match status" value="1"/>
</dbReference>
<feature type="domain" description="Oxidoreductase molybdopterin-binding" evidence="3">
    <location>
        <begin position="404"/>
        <end position="554"/>
    </location>
</feature>
<dbReference type="Proteomes" id="UP000640052">
    <property type="component" value="Unassembled WGS sequence"/>
</dbReference>
<dbReference type="InterPro" id="IPR014756">
    <property type="entry name" value="Ig_E-set"/>
</dbReference>
<dbReference type="Gene3D" id="2.60.40.650">
    <property type="match status" value="1"/>
</dbReference>
<sequence>MTAGAVALGISQLVAGVFGGTSPVIAVGNSAVDLSPLWLKEWAIRTFGENDKNVLVSGILVVIALIAAGLGILSRRRVAFGTTGLYLFGAVGMLSVLTSTDSSPFAIFPPLIGAAAGAMTLSSLFRRLEPPPWAESQRAEALATAEREASGGRTAEGLAAAEREASRGRTAGTLATVEREASSGARTVPGAEDADRGDAPSYVGAGDADSGITHPDATGADSGEGRSDAGAEDADSEGPHSTTGSVDSGQRRTNAGTDEADSRGAYSDAGGADSSRGRTSAGAEGADSGGAHSGVASGGESAGAGRVERPAVMRAGPDLYAFNRRKLLTGVGVGLGVAGVSGVAGQWLSGRNDVSGARTAVAKALPTPATPLPPLPPGVDFKLPNLSPFTTPNHDFYRVDTALVVPSVDPKSWTLKIHGMVDKPIEITFDDLIRRPLMEADVTLTCVSNEVNGPYVGNARWLGVRMADILREAGLQADADMLLSTSTDGWTCGTPIDVVMDGRDALFAIAMNGEVLPVSHGFPVRQVVPGLYGYVSATKWVTDIKVTRYDLDEAYWTPRGWSAKGPIKTGSRIDVPRNKVKPGRNTIAGVAWAQHRGIEKVEVKVDESDWQIARLAEVPGLDTWRQWSLDWDFTPGLHTIRCRATDGTGETQTANGAPPAPDGATGYPTILMEAV</sequence>
<keyword evidence="2" id="KW-0472">Membrane</keyword>
<dbReference type="EMBL" id="BOOA01000052">
    <property type="protein sequence ID" value="GIH27277.1"/>
    <property type="molecule type" value="Genomic_DNA"/>
</dbReference>